<evidence type="ECO:0000259" key="3">
    <source>
        <dbReference type="Pfam" id="PF00501"/>
    </source>
</evidence>
<dbReference type="NCBIfam" id="NF005714">
    <property type="entry name" value="PRK07529.1"/>
    <property type="match status" value="1"/>
</dbReference>
<dbReference type="Gene3D" id="3.40.50.12780">
    <property type="entry name" value="N-terminal domain of ligase-like"/>
    <property type="match status" value="1"/>
</dbReference>
<evidence type="ECO:0000256" key="2">
    <source>
        <dbReference type="ARBA" id="ARBA00022598"/>
    </source>
</evidence>
<name>A0ABS1QF78_9FLAO</name>
<evidence type="ECO:0000313" key="6">
    <source>
        <dbReference type="Proteomes" id="UP000661696"/>
    </source>
</evidence>
<feature type="domain" description="AMP-binding enzyme C-terminal" evidence="4">
    <location>
        <begin position="488"/>
        <end position="563"/>
    </location>
</feature>
<comment type="caution">
    <text evidence="5">The sequence shown here is derived from an EMBL/GenBank/DDBJ whole genome shotgun (WGS) entry which is preliminary data.</text>
</comment>
<dbReference type="RefSeq" id="WP_202090277.1">
    <property type="nucleotide sequence ID" value="NZ_JAELVM010000001.1"/>
</dbReference>
<dbReference type="PANTHER" id="PTHR43201:SF5">
    <property type="entry name" value="MEDIUM-CHAIN ACYL-COA LIGASE ACSF2, MITOCHONDRIAL"/>
    <property type="match status" value="1"/>
</dbReference>
<evidence type="ECO:0000313" key="5">
    <source>
        <dbReference type="EMBL" id="MBL1220982.1"/>
    </source>
</evidence>
<gene>
    <name evidence="5" type="ORF">JET18_09045</name>
</gene>
<protein>
    <submittedName>
        <fullName evidence="5">Acyl-CoA synthetase</fullName>
    </submittedName>
</protein>
<dbReference type="Pfam" id="PF13193">
    <property type="entry name" value="AMP-binding_C"/>
    <property type="match status" value="1"/>
</dbReference>
<dbReference type="Gene3D" id="3.30.300.30">
    <property type="match status" value="1"/>
</dbReference>
<dbReference type="InterPro" id="IPR020845">
    <property type="entry name" value="AMP-binding_CS"/>
</dbReference>
<keyword evidence="6" id="KW-1185">Reference proteome</keyword>
<dbReference type="Pfam" id="PF00501">
    <property type="entry name" value="AMP-binding"/>
    <property type="match status" value="1"/>
</dbReference>
<evidence type="ECO:0000259" key="4">
    <source>
        <dbReference type="Pfam" id="PF13193"/>
    </source>
</evidence>
<proteinExistence type="inferred from homology"/>
<accession>A0ABS1QF78</accession>
<feature type="domain" description="AMP-dependent synthetase/ligase" evidence="3">
    <location>
        <begin position="30"/>
        <end position="433"/>
    </location>
</feature>
<dbReference type="InterPro" id="IPR000873">
    <property type="entry name" value="AMP-dep_synth/lig_dom"/>
</dbReference>
<dbReference type="SUPFAM" id="SSF56801">
    <property type="entry name" value="Acetyl-CoA synthetase-like"/>
    <property type="match status" value="1"/>
</dbReference>
<keyword evidence="2" id="KW-0436">Ligase</keyword>
<evidence type="ECO:0000256" key="1">
    <source>
        <dbReference type="ARBA" id="ARBA00006432"/>
    </source>
</evidence>
<dbReference type="InterPro" id="IPR025110">
    <property type="entry name" value="AMP-bd_C"/>
</dbReference>
<dbReference type="PANTHER" id="PTHR43201">
    <property type="entry name" value="ACYL-COA SYNTHETASE"/>
    <property type="match status" value="1"/>
</dbReference>
<organism evidence="5 6">
    <name type="scientific">Chryseobacterium endalhagicum</name>
    <dbReference type="NCBI Taxonomy" id="2797638"/>
    <lineage>
        <taxon>Bacteria</taxon>
        <taxon>Pseudomonadati</taxon>
        <taxon>Bacteroidota</taxon>
        <taxon>Flavobacteriia</taxon>
        <taxon>Flavobacteriales</taxon>
        <taxon>Weeksellaceae</taxon>
        <taxon>Chryseobacterium group</taxon>
        <taxon>Chryseobacterium</taxon>
    </lineage>
</organism>
<dbReference type="PROSITE" id="PS00455">
    <property type="entry name" value="AMP_BINDING"/>
    <property type="match status" value="1"/>
</dbReference>
<sequence length="642" mass="71424">MKFHNYDDICRFEQETQPDLADNTYELILKSASKNPGHKALTFYLQPKDYKKNASWTYRQLIAEINAAANMFRDLGIRDTDVVSYILPNTPETVFTFLGGEAAGIVNPINPLLEPEQMAEIMNEAGTKILVTLAPFPKTDIWEKVSSVLNKVHSLKTVITVDLGKYLGFLPRLIVKAGQKKMRMSGSVPVLDFHQTSRKYSREMLSFQRTIRPEDTASMFHTGGTTGKPKIALHTHRNEVANAWALSQYINLKEYKTFFCGLPWFHVNGVMVTGLAPLSGGHGILLGTPAGYRGEGVIRNFWKTVEYYKISFFSAVPTVLQMLLQVPLKGEDISSLDLALCGASPLSVKLFQDFEEATKLKIIEGYGFTEGSCANAANPPDGERKIGSIGLALPFHFMKTVILDERSGGYIRDAETDEIGNIVCRGLNVFPGYKDDAHNKNIWVNDGEHLWYNTGDLGRRDADHFYWITGRKKELIIRGGHNIDPNSIEQPLSRHPAVAGVAAIGMPDKKSGELPVAYVQLKKGMTATENELIDFSRQHITEQAAVPKHIFIIDELPLTAIGKVFKPLLSMKIIKKVYEEELSGIPGLPACTIDVEQDPKLGMKVKITTGMLTEAVRSKINDAVGGYAVKYEILELQPDTLF</sequence>
<dbReference type="EMBL" id="JAELVM010000001">
    <property type="protein sequence ID" value="MBL1220982.1"/>
    <property type="molecule type" value="Genomic_DNA"/>
</dbReference>
<dbReference type="InterPro" id="IPR042099">
    <property type="entry name" value="ANL_N_sf"/>
</dbReference>
<dbReference type="Proteomes" id="UP000661696">
    <property type="component" value="Unassembled WGS sequence"/>
</dbReference>
<dbReference type="InterPro" id="IPR045851">
    <property type="entry name" value="AMP-bd_C_sf"/>
</dbReference>
<reference evidence="5 6" key="1">
    <citation type="submission" date="2020-12" db="EMBL/GenBank/DDBJ databases">
        <title>Chryseobacterium endoalhailicus sp. nov., isolated from seed of leguminous plant.</title>
        <authorList>
            <person name="Zhang X."/>
        </authorList>
    </citation>
    <scope>NUCLEOTIDE SEQUENCE [LARGE SCALE GENOMIC DNA]</scope>
    <source>
        <strain evidence="5 6">L7</strain>
    </source>
</reference>
<comment type="similarity">
    <text evidence="1">Belongs to the ATP-dependent AMP-binding enzyme family.</text>
</comment>